<evidence type="ECO:0000313" key="9">
    <source>
        <dbReference type="EMBL" id="BDL42436.1"/>
    </source>
</evidence>
<dbReference type="SMART" id="SM00812">
    <property type="entry name" value="Alpha_L_fucos"/>
    <property type="match status" value="1"/>
</dbReference>
<keyword evidence="4 7" id="KW-0732">Signal</keyword>
<dbReference type="EMBL" id="AP025943">
    <property type="protein sequence ID" value="BDL42436.1"/>
    <property type="molecule type" value="Genomic_DNA"/>
</dbReference>
<dbReference type="PRINTS" id="PR00741">
    <property type="entry name" value="GLHYDRLASE29"/>
</dbReference>
<comment type="similarity">
    <text evidence="2">Belongs to the glycosyl hydrolase 29 family.</text>
</comment>
<evidence type="ECO:0000256" key="5">
    <source>
        <dbReference type="ARBA" id="ARBA00022801"/>
    </source>
</evidence>
<protein>
    <recommendedName>
        <fullName evidence="3">alpha-L-fucosidase</fullName>
        <ecNumber evidence="3">3.2.1.51</ecNumber>
    </recommendedName>
</protein>
<evidence type="ECO:0000256" key="6">
    <source>
        <dbReference type="ARBA" id="ARBA00023295"/>
    </source>
</evidence>
<dbReference type="Gene3D" id="3.20.20.80">
    <property type="entry name" value="Glycosidases"/>
    <property type="match status" value="1"/>
</dbReference>
<keyword evidence="10" id="KW-1185">Reference proteome</keyword>
<evidence type="ECO:0000256" key="2">
    <source>
        <dbReference type="ARBA" id="ARBA00007951"/>
    </source>
</evidence>
<feature type="domain" description="Glycoside hydrolase family 29 N-terminal" evidence="8">
    <location>
        <begin position="96"/>
        <end position="434"/>
    </location>
</feature>
<accession>A0ABM7ZCL6</accession>
<gene>
    <name evidence="9" type="ORF">Abiwalacus_00100</name>
</gene>
<dbReference type="EC" id="3.2.1.51" evidence="3"/>
<evidence type="ECO:0000259" key="8">
    <source>
        <dbReference type="Pfam" id="PF01120"/>
    </source>
</evidence>
<name>A0ABM7ZCL6_9BACT</name>
<reference evidence="9" key="1">
    <citation type="submission" date="2022-06" db="EMBL/GenBank/DDBJ databases">
        <title>Akkermansia biwalacus sp. nov., an anaerobic mucin-degrading bacterium isolated from human intestine.</title>
        <authorList>
            <person name="Kobayashi Y."/>
            <person name="Inoue S."/>
            <person name="Kawahara T."/>
            <person name="Kohda N."/>
        </authorList>
    </citation>
    <scope>NUCLEOTIDE SEQUENCE</scope>
    <source>
        <strain evidence="9">WON2089</strain>
    </source>
</reference>
<dbReference type="PANTHER" id="PTHR10030">
    <property type="entry name" value="ALPHA-L-FUCOSIDASE"/>
    <property type="match status" value="1"/>
</dbReference>
<dbReference type="SUPFAM" id="SSF51445">
    <property type="entry name" value="(Trans)glycosidases"/>
    <property type="match status" value="1"/>
</dbReference>
<evidence type="ECO:0000256" key="3">
    <source>
        <dbReference type="ARBA" id="ARBA00012662"/>
    </source>
</evidence>
<evidence type="ECO:0000256" key="4">
    <source>
        <dbReference type="ARBA" id="ARBA00022729"/>
    </source>
</evidence>
<keyword evidence="5" id="KW-0378">Hydrolase</keyword>
<comment type="function">
    <text evidence="1">Alpha-L-fucosidase is responsible for hydrolyzing the alpha-1,6-linked fucose joined to the reducing-end N-acetylglucosamine of the carbohydrate moieties of glycoproteins.</text>
</comment>
<dbReference type="RefSeq" id="WP_215435750.1">
    <property type="nucleotide sequence ID" value="NZ_AP025943.1"/>
</dbReference>
<dbReference type="InterPro" id="IPR000933">
    <property type="entry name" value="Glyco_hydro_29"/>
</dbReference>
<feature type="signal peptide" evidence="7">
    <location>
        <begin position="1"/>
        <end position="19"/>
    </location>
</feature>
<keyword evidence="6" id="KW-0326">Glycosidase</keyword>
<evidence type="ECO:0000256" key="7">
    <source>
        <dbReference type="SAM" id="SignalP"/>
    </source>
</evidence>
<dbReference type="Pfam" id="PF01120">
    <property type="entry name" value="Alpha_L_fucos"/>
    <property type="match status" value="1"/>
</dbReference>
<proteinExistence type="inferred from homology"/>
<dbReference type="PANTHER" id="PTHR10030:SF37">
    <property type="entry name" value="ALPHA-L-FUCOSIDASE-RELATED"/>
    <property type="match status" value="1"/>
</dbReference>
<evidence type="ECO:0000313" key="10">
    <source>
        <dbReference type="Proteomes" id="UP001062263"/>
    </source>
</evidence>
<sequence length="550" mass="61062">MNISTIAALALSLGFPAWSQQPVTKIVRENGQPTLALDEGFLRELKQESSIHKADGGTPPAPAGSHAEPWNHVFSPSVPGLPMAADSNHAAVRETAAERNRRMKWWRDAKFGMFIHYGLYSGLAGEWKGKPGGSEWIQKNVEVDTDTYASEALPLFKPREGVTEEWAQLARDAGCRYVVLTSKHHEGFGLFDSAQTDYDAKSQIDRDIVREYAESCRKRGLKVGLYHSVIDWHHPSYDNTICPDLCYPAGQAEMLKKKNIPRDHAAYQKYLHAQVRELMTSYAPIDIMWWDYSQGAMEGEKGWKAPELMEMARSLNPGVIMNNRLYAYSGLNQNQAGTLDLRCGDYITPERFIPRHGYPGVDWETCMTVSDKWGYNRYDTNVKSPEVIIEKLVECVTKGGNLLLNVNPKADGTVPEKVAAAMRGVGQWLKLNAEAVYGTRAWTELDQPASINEQGDIFVFLIPPPDKGPAEPPSEGTMKELTEGTEYARMQPLDATGYEDDEGVSVTLPAGYTKAVLLGDNAALPIADGKILFKAHEHSKSPCSVIKLSK</sequence>
<dbReference type="Proteomes" id="UP001062263">
    <property type="component" value="Chromosome"/>
</dbReference>
<dbReference type="InterPro" id="IPR017853">
    <property type="entry name" value="GH"/>
</dbReference>
<feature type="chain" id="PRO_5047242096" description="alpha-L-fucosidase" evidence="7">
    <location>
        <begin position="20"/>
        <end position="550"/>
    </location>
</feature>
<evidence type="ECO:0000256" key="1">
    <source>
        <dbReference type="ARBA" id="ARBA00004071"/>
    </source>
</evidence>
<dbReference type="InterPro" id="IPR057739">
    <property type="entry name" value="Glyco_hydro_29_N"/>
</dbReference>
<organism evidence="9 10">
    <name type="scientific">Akkermansia biwaensis</name>
    <dbReference type="NCBI Taxonomy" id="2946555"/>
    <lineage>
        <taxon>Bacteria</taxon>
        <taxon>Pseudomonadati</taxon>
        <taxon>Verrucomicrobiota</taxon>
        <taxon>Verrucomicrobiia</taxon>
        <taxon>Verrucomicrobiales</taxon>
        <taxon>Akkermansiaceae</taxon>
        <taxon>Akkermansia</taxon>
    </lineage>
</organism>
<dbReference type="InterPro" id="IPR016286">
    <property type="entry name" value="FUC_metazoa-typ"/>
</dbReference>